<evidence type="ECO:0000256" key="2">
    <source>
        <dbReference type="ARBA" id="ARBA00001955"/>
    </source>
</evidence>
<dbReference type="SUPFAM" id="SSF57581">
    <property type="entry name" value="TB module/8-cys domain"/>
    <property type="match status" value="4"/>
</dbReference>
<sequence length="2085" mass="228828">MICKRVCRSGQCFNSCEKGDTTTIYSENTQSQVSFCAPHFRVITLVLWFLHILKQADFCQIPCMNQCWCPSNSTGKFCHLPAPPPEKHSTARKESGQSGRNSSHTMYTLPLSNQLASMHPSLVNVHIQHPPEAEVQIHQVARVKPDQVSPGSEQNSINGWQKSFESVCSSDSDFYALGTLSCFRSEFCHYDLPVIPLGTALFILQCGKPLPGLTKQDDCCGSVGASWGLNKCTACPPKPVAVSTATQCDEVPDRSFIHLHTAVRLKENYGLQLKSTIIPQIAERVLPLLGENKVNSHHYRPQHITYAVIANGKVECPKGYKKMNQTHCQDINECLMSGICRNAMCLNTRGSYRCTCAPGYMLDTSRSHCISDKAVSVTPGMCYRSVSGGTCSLPLSQHITKQICCCSRVGKAWGPGCERCPLPDTACFPQHPVGKISLNPPKNSGALKKSTLVLRKGLWEVPTVDVVVKATPHSPVNLKPEVLETAPINVATQVTGICTVPVFPQLPRLAQATKNQGLVEQTLSLVLSYENYAVAEDVMYSLRIQVIPPPNPPENRFFSDFFQVLDQLLLCFLGNTSSHIIPTANAISDIVVTSEPQKETEGKHFNLEPCWCTSFTLFPFGTYKALLLFLSADIDRCSATPNICGPGVCVPVQGGYTCYCSNGFHLNTLQTHCVDIDECKRDPCEGKGHCVNSIGSYTCYCYTGYSQVITQNRRSCQDVNECDMPNKCPGSVCINTEGSFTCKCENGYTMSRRGNYIDECRNPSACPSGRCINTPGSFQCLSCDAGYRAQSGRCIDVNECLVPGTCANGRCVNTEGSYRCSCSPGYQATPDSGICQDVDECLLSGVCSHGNCVNLEGSYRCSCNLGYQESPDSKSCEDINECATRNVCPNGICTNSEGSYSCTSCRPGYRKSADGQTCEDINECASASVCPGGVCTNTQGSYTCLQCRKGYRLSPEKQRCEDINECASPSICLIGICTNTNGSYFCTTCPIGYKPSADRQSCEDIDECASLNACPAGICTNTEGSFSCTSCGPGYQISEDGHQCEGLYFCLSSTLPLEDEDECLLPGVCSHGNCVNLEGLYRCSCNLGFQESPDSKSCEDVDECSLANVCPGRLCKNTQGSFYCRSCEEGYELSEDGYGCEDVDECLSPGACPTGVCSNTEGSYTCTTCDGGYKLSADKGSCEDQNECDDADSCVGGDCINTPGSYSCSCPHGYELIDGSTCRDVNECLSPDICGLNGECLNAEGSFFCLCSPGYAIVGDGMGCQDVDECSEGTMCSRGQCLNTDGSFQCVCETGYKFSHEAGDCEGIRHPSEYSLLYRGTLWCSVLQYHRLTGGRSRVLHHRLSFHMFREDIDECTNKTICGKHGICENMDGSYRCLCDQGYTSPPGNPECVDINECEMSTALCGTAFCENVEGTFLCLCPNENEEFNPLTSQCHNPLLTVHFTEIHLGVPIFPTEMDYVLSTDEKERKECYYNLEDDNFCDNVLSRNTTMQECCCTVGAGWGDNCEIYPCPPAGRVEYDELCPHGKGVLSVDSPSLGLAQQLYKVGFTSFFPPFPDADECEMFGSEICTDGSCVNIYSGYSCYCRMGYYYDTIRLACLDHNECEVEDTCVDGTCVNTPGSFNCFCSPPLLLDSTRRRCITANFTDAYDLLPQPFEYKSAACSILNVLPHSFHLRPLVCVSLFISRSVPLSPEDHLNPDERIHMEICWQRLTENSMCSNPLLNKRTTYTECCCLYGVAWGDQCAFCPSRLSAHYATLCNKPQRGLEGADGHRERPGYEYGPDSPLYGPGYGDIAEYGPQDPHTGIIFPGLDPTDDYGSRERARVPILRPREFAPRLVDPYRDRYDGFEGLRAEECGILNGCENGRCVRVREGYTCDCFDGFELDLAKMACIALLLKGIAYDQIPVNLIKDGGQQLTEQYKTLNPMQQVPAMCVDGITLSQSLAIIQYLDETRPGPRLLPAEPKQRAQVRMICDHIVSGIQPLQNLYVLQKIGTDKVEWAQHFIIRGFQALENLLQQTSGKYCVGNEISMADVCLVPQVYNAERFKVDLAPFPTIKRLNQTLLEMEAFQMSHPSCQPDTPADLRV</sequence>
<feature type="domain" description="GST C-terminal" evidence="28">
    <location>
        <begin position="1962"/>
        <end position="2081"/>
    </location>
</feature>
<keyword evidence="12" id="KW-0677">Repeat</keyword>
<evidence type="ECO:0000256" key="24">
    <source>
        <dbReference type="PROSITE-ProRule" id="PRU00076"/>
    </source>
</evidence>
<dbReference type="Pfam" id="PF07645">
    <property type="entry name" value="EGF_CA"/>
    <property type="match status" value="19"/>
</dbReference>
<reference evidence="30" key="1">
    <citation type="journal article" date="2021" name="Cell">
        <title>Tracing the genetic footprints of vertebrate landing in non-teleost ray-finned fishes.</title>
        <authorList>
            <person name="Bi X."/>
            <person name="Wang K."/>
            <person name="Yang L."/>
            <person name="Pan H."/>
            <person name="Jiang H."/>
            <person name="Wei Q."/>
            <person name="Fang M."/>
            <person name="Yu H."/>
            <person name="Zhu C."/>
            <person name="Cai Y."/>
            <person name="He Y."/>
            <person name="Gan X."/>
            <person name="Zeng H."/>
            <person name="Yu D."/>
            <person name="Zhu Y."/>
            <person name="Jiang H."/>
            <person name="Qiu Q."/>
            <person name="Yang H."/>
            <person name="Zhang Y.E."/>
            <person name="Wang W."/>
            <person name="Zhu M."/>
            <person name="He S."/>
            <person name="Zhang G."/>
        </authorList>
    </citation>
    <scope>NUCLEOTIDE SEQUENCE</scope>
    <source>
        <strain evidence="30">Allg_001</strain>
    </source>
</reference>
<dbReference type="SMART" id="SM00181">
    <property type="entry name" value="EGF"/>
    <property type="match status" value="23"/>
</dbReference>
<dbReference type="EC" id="5.2.1.2" evidence="6"/>
<dbReference type="FunFam" id="2.10.25.10:FF:000115">
    <property type="entry name" value="latent-transforming growth factor beta-binding protein 4 isoform X2"/>
    <property type="match status" value="1"/>
</dbReference>
<evidence type="ECO:0000259" key="29">
    <source>
        <dbReference type="PROSITE" id="PS51364"/>
    </source>
</evidence>
<feature type="domain" description="GST N-terminal" evidence="27">
    <location>
        <begin position="1874"/>
        <end position="1957"/>
    </location>
</feature>
<evidence type="ECO:0000259" key="26">
    <source>
        <dbReference type="PROSITE" id="PS50026"/>
    </source>
</evidence>
<dbReference type="InterPro" id="IPR034330">
    <property type="entry name" value="GST_Zeta_C"/>
</dbReference>
<dbReference type="PROSITE" id="PS01186">
    <property type="entry name" value="EGF_2"/>
    <property type="match status" value="8"/>
</dbReference>
<dbReference type="EMBL" id="JAAWVO010015741">
    <property type="protein sequence ID" value="MBN3314521.1"/>
    <property type="molecule type" value="Genomic_DNA"/>
</dbReference>
<dbReference type="SMART" id="SM00179">
    <property type="entry name" value="EGF_CA"/>
    <property type="match status" value="22"/>
</dbReference>
<dbReference type="InterPro" id="IPR036773">
    <property type="entry name" value="TB_dom_sf"/>
</dbReference>
<dbReference type="InterPro" id="IPR010987">
    <property type="entry name" value="Glutathione-S-Trfase_C-like"/>
</dbReference>
<feature type="domain" description="EGF-like" evidence="26">
    <location>
        <begin position="1352"/>
        <end position="1393"/>
    </location>
</feature>
<dbReference type="FunFam" id="2.10.25.10:FF:000024">
    <property type="entry name" value="Putative latent-transforming growth factor beta-binding protein 2"/>
    <property type="match status" value="6"/>
</dbReference>
<dbReference type="InterPro" id="IPR005955">
    <property type="entry name" value="GST_Zeta"/>
</dbReference>
<evidence type="ECO:0000256" key="6">
    <source>
        <dbReference type="ARBA" id="ARBA00013199"/>
    </source>
</evidence>
<evidence type="ECO:0000256" key="8">
    <source>
        <dbReference type="ARBA" id="ARBA00022530"/>
    </source>
</evidence>
<evidence type="ECO:0000256" key="21">
    <source>
        <dbReference type="ARBA" id="ARBA00072992"/>
    </source>
</evidence>
<feature type="domain" description="TB" evidence="29">
    <location>
        <begin position="1470"/>
        <end position="1524"/>
    </location>
</feature>
<name>A0A8J7NNT0_ATRSP</name>
<dbReference type="Pfam" id="PF14497">
    <property type="entry name" value="GST_C_3"/>
    <property type="match status" value="1"/>
</dbReference>
<dbReference type="Gene3D" id="3.40.30.10">
    <property type="entry name" value="Glutaredoxin"/>
    <property type="match status" value="1"/>
</dbReference>
<dbReference type="FunFam" id="2.10.25.10:FF:000068">
    <property type="entry name" value="Latent transforming growth factor beta binding protein 3"/>
    <property type="match status" value="1"/>
</dbReference>
<feature type="domain" description="TB" evidence="29">
    <location>
        <begin position="380"/>
        <end position="428"/>
    </location>
</feature>
<dbReference type="SFLD" id="SFLDS00019">
    <property type="entry name" value="Glutathione_Transferase_(cytos"/>
    <property type="match status" value="1"/>
</dbReference>
<keyword evidence="15" id="KW-0325">Glycoprotein</keyword>
<keyword evidence="11" id="KW-0732">Signal</keyword>
<evidence type="ECO:0000256" key="11">
    <source>
        <dbReference type="ARBA" id="ARBA00022729"/>
    </source>
</evidence>
<dbReference type="InterPro" id="IPR026823">
    <property type="entry name" value="cEGF"/>
</dbReference>
<evidence type="ECO:0000256" key="25">
    <source>
        <dbReference type="SAM" id="MobiDB-lite"/>
    </source>
</evidence>
<dbReference type="Pfam" id="PF00683">
    <property type="entry name" value="TB"/>
    <property type="match status" value="4"/>
</dbReference>
<feature type="non-terminal residue" evidence="30">
    <location>
        <position position="2085"/>
    </location>
</feature>
<dbReference type="GO" id="GO:0005509">
    <property type="term" value="F:calcium ion binding"/>
    <property type="evidence" value="ECO:0007669"/>
    <property type="project" value="InterPro"/>
</dbReference>
<dbReference type="GO" id="GO:0005737">
    <property type="term" value="C:cytoplasm"/>
    <property type="evidence" value="ECO:0007669"/>
    <property type="project" value="InterPro"/>
</dbReference>
<evidence type="ECO:0000256" key="5">
    <source>
        <dbReference type="ARBA" id="ARBA00010007"/>
    </source>
</evidence>
<dbReference type="CDD" id="cd00054">
    <property type="entry name" value="EGF_CA"/>
    <property type="match status" value="17"/>
</dbReference>
<dbReference type="FunFam" id="2.10.25.10:FF:000017">
    <property type="entry name" value="latent-transforming growth factor beta-binding protein 4 isoform X1"/>
    <property type="match status" value="1"/>
</dbReference>
<comment type="cofactor">
    <cofactor evidence="2">
        <name>glutathione</name>
        <dbReference type="ChEBI" id="CHEBI:57925"/>
    </cofactor>
</comment>
<feature type="domain" description="EGF-like" evidence="26">
    <location>
        <begin position="796"/>
        <end position="836"/>
    </location>
</feature>
<feature type="domain" description="TB" evidence="29">
    <location>
        <begin position="1706"/>
        <end position="1759"/>
    </location>
</feature>
<comment type="subunit">
    <text evidence="19">Forms part of the large latent transforming growth factor beta precursor complex; removal is essential for activation of complex. Interacts with SDC4. Interacts (via C-terminal domain) with FBN1 (via N-terminal domain) in a Ca(+2)-dependent manner.</text>
</comment>
<dbReference type="FunFam" id="2.10.25.10:FF:000019">
    <property type="entry name" value="latent-transforming growth factor beta-binding protein 1 isoform X2"/>
    <property type="match status" value="3"/>
</dbReference>
<feature type="domain" description="EGF-like" evidence="26">
    <location>
        <begin position="718"/>
        <end position="754"/>
    </location>
</feature>
<dbReference type="InterPro" id="IPR036282">
    <property type="entry name" value="Glutathione-S-Trfase_C_sf"/>
</dbReference>
<dbReference type="SUPFAM" id="SSF57184">
    <property type="entry name" value="Growth factor receptor domain"/>
    <property type="match status" value="6"/>
</dbReference>
<evidence type="ECO:0000256" key="4">
    <source>
        <dbReference type="ARBA" id="ARBA00004671"/>
    </source>
</evidence>
<keyword evidence="7" id="KW-0964">Secreted</keyword>
<feature type="domain" description="EGF-like" evidence="26">
    <location>
        <begin position="837"/>
        <end position="877"/>
    </location>
</feature>
<dbReference type="PIRSF" id="PIRSF036312">
    <property type="entry name" value="Fibrillin"/>
    <property type="match status" value="1"/>
</dbReference>
<dbReference type="PROSITE" id="PS50026">
    <property type="entry name" value="EGF_3"/>
    <property type="match status" value="11"/>
</dbReference>
<evidence type="ECO:0000256" key="23">
    <source>
        <dbReference type="ARBA" id="ARBA00075443"/>
    </source>
</evidence>
<dbReference type="Gene3D" id="1.20.1050.10">
    <property type="match status" value="1"/>
</dbReference>
<keyword evidence="14" id="KW-1015">Disulfide bond</keyword>
<feature type="compositionally biased region" description="Basic and acidic residues" evidence="25">
    <location>
        <begin position="85"/>
        <end position="95"/>
    </location>
</feature>
<feature type="domain" description="EGF-like" evidence="26">
    <location>
        <begin position="1059"/>
        <end position="1099"/>
    </location>
</feature>
<dbReference type="FunFam" id="1.20.1050.10:FF:000010">
    <property type="entry name" value="Maleylacetoacetate isomerase isoform 1"/>
    <property type="match status" value="1"/>
</dbReference>
<dbReference type="Proteomes" id="UP000736164">
    <property type="component" value="Unassembled WGS sequence"/>
</dbReference>
<feature type="domain" description="EGF-like" evidence="26">
    <location>
        <begin position="330"/>
        <end position="366"/>
    </location>
</feature>
<comment type="caution">
    <text evidence="24">Lacks conserved residue(s) required for the propagation of feature annotation.</text>
</comment>
<dbReference type="InterPro" id="IPR052080">
    <property type="entry name" value="vWF_C/EGF_Fibrillin"/>
</dbReference>
<comment type="function">
    <text evidence="18">Key regulator of transforming growth factor beta (TGFB1, TGFB2 and TGFB3) that controls TGF-beta activation by maintaining it in a latent state during storage in extracellular space. Associates specifically via disulfide bonds with the Latency-associated peptide (LAP), which is the regulatory chain of TGF-beta, and regulates integrin-dependent activation of TGF-beta. Outcompeted by LRRC32/GARP for binding to LAP regulatory chain of TGF-beta.</text>
</comment>
<dbReference type="GO" id="GO:0006559">
    <property type="term" value="P:L-phenylalanine catabolic process"/>
    <property type="evidence" value="ECO:0007669"/>
    <property type="project" value="UniProtKB-UniPathway"/>
</dbReference>
<evidence type="ECO:0000256" key="18">
    <source>
        <dbReference type="ARBA" id="ARBA00059743"/>
    </source>
</evidence>
<evidence type="ECO:0000256" key="10">
    <source>
        <dbReference type="ARBA" id="ARBA00022674"/>
    </source>
</evidence>
<feature type="domain" description="EGF-like" evidence="26">
    <location>
        <begin position="1184"/>
        <end position="1223"/>
    </location>
</feature>
<dbReference type="FunFam" id="2.10.25.10:FF:000014">
    <property type="entry name" value="Latent-transforming growth factor beta-binding protein 3"/>
    <property type="match status" value="2"/>
</dbReference>
<keyword evidence="13" id="KW-0828">Tyrosine catabolism</keyword>
<proteinExistence type="inferred from homology"/>
<comment type="subcellular location">
    <subcellularLocation>
        <location evidence="3">Secreted</location>
        <location evidence="3">Extracellular space</location>
        <location evidence="3">Extracellular matrix</location>
    </subcellularLocation>
</comment>
<dbReference type="Gene3D" id="3.90.290.10">
    <property type="entry name" value="TGF-beta binding (TB) domain"/>
    <property type="match status" value="4"/>
</dbReference>
<comment type="subunit">
    <text evidence="20">Interacts with TGFB1; associates via disulfide bonds with the Latency-associated peptide chain (LAP) regulatory chain of TGFB1, leading to regulate activation of TGF-beta-1. LTBP1 does not bind directly to TGF-beta-1, the active chain of TGFB1. Interacts (via C-terminal domain) with FBN1 (via N-terminal domain). Interacts with FBN2. Interacts with ADAMTSL2. Interacts with EFEMP2.</text>
</comment>
<evidence type="ECO:0000313" key="31">
    <source>
        <dbReference type="Proteomes" id="UP000736164"/>
    </source>
</evidence>
<dbReference type="InterPro" id="IPR004046">
    <property type="entry name" value="GST_C"/>
</dbReference>
<evidence type="ECO:0000256" key="19">
    <source>
        <dbReference type="ARBA" id="ARBA00062144"/>
    </source>
</evidence>
<dbReference type="Pfam" id="PF13417">
    <property type="entry name" value="GST_N_3"/>
    <property type="match status" value="1"/>
</dbReference>
<dbReference type="InterPro" id="IPR036249">
    <property type="entry name" value="Thioredoxin-like_sf"/>
</dbReference>
<evidence type="ECO:0000313" key="30">
    <source>
        <dbReference type="EMBL" id="MBN3314521.1"/>
    </source>
</evidence>
<dbReference type="InterPro" id="IPR009030">
    <property type="entry name" value="Growth_fac_rcpt_cys_sf"/>
</dbReference>
<evidence type="ECO:0000256" key="13">
    <source>
        <dbReference type="ARBA" id="ARBA00022878"/>
    </source>
</evidence>
<evidence type="ECO:0000256" key="15">
    <source>
        <dbReference type="ARBA" id="ARBA00023180"/>
    </source>
</evidence>
<organism evidence="30 31">
    <name type="scientific">Atractosteus spatula</name>
    <name type="common">Alligator gar</name>
    <name type="synonym">Lepisosteus spatula</name>
    <dbReference type="NCBI Taxonomy" id="7917"/>
    <lineage>
        <taxon>Eukaryota</taxon>
        <taxon>Metazoa</taxon>
        <taxon>Chordata</taxon>
        <taxon>Craniata</taxon>
        <taxon>Vertebrata</taxon>
        <taxon>Euteleostomi</taxon>
        <taxon>Actinopterygii</taxon>
        <taxon>Neopterygii</taxon>
        <taxon>Holostei</taxon>
        <taxon>Semionotiformes</taxon>
        <taxon>Lepisosteidae</taxon>
        <taxon>Atractosteus</taxon>
    </lineage>
</organism>
<dbReference type="InterPro" id="IPR040079">
    <property type="entry name" value="Glutathione_S-Trfase"/>
</dbReference>
<evidence type="ECO:0000256" key="20">
    <source>
        <dbReference type="ARBA" id="ARBA00062844"/>
    </source>
</evidence>
<dbReference type="InterPro" id="IPR004045">
    <property type="entry name" value="Glutathione_S-Trfase_N"/>
</dbReference>
<evidence type="ECO:0000256" key="22">
    <source>
        <dbReference type="ARBA" id="ARBA00072997"/>
    </source>
</evidence>
<dbReference type="InterPro" id="IPR001881">
    <property type="entry name" value="EGF-like_Ca-bd_dom"/>
</dbReference>
<evidence type="ECO:0000256" key="16">
    <source>
        <dbReference type="ARBA" id="ARBA00023232"/>
    </source>
</evidence>
<gene>
    <name evidence="30" type="primary">Ltbp2</name>
    <name evidence="30" type="ORF">GTO95_0016128</name>
</gene>
<dbReference type="PANTHER" id="PTHR47333:SF4">
    <property type="entry name" value="EGF-LIKE DOMAIN-CONTAINING PROTEIN"/>
    <property type="match status" value="1"/>
</dbReference>
<keyword evidence="31" id="KW-1185">Reference proteome</keyword>
<comment type="catalytic activity">
    <reaction evidence="1">
        <text>4-maleylacetoacetate = 4-fumarylacetoacetate</text>
        <dbReference type="Rhea" id="RHEA:14817"/>
        <dbReference type="ChEBI" id="CHEBI:17105"/>
        <dbReference type="ChEBI" id="CHEBI:18034"/>
        <dbReference type="EC" id="5.2.1.2"/>
    </reaction>
</comment>
<dbReference type="Pfam" id="PF12662">
    <property type="entry name" value="cEGF"/>
    <property type="match status" value="1"/>
</dbReference>
<dbReference type="UniPathway" id="UPA00139">
    <property type="reaction ID" value="UER00340"/>
</dbReference>
<keyword evidence="16" id="KW-0585">Phenylalanine catabolism</keyword>
<dbReference type="NCBIfam" id="TIGR01262">
    <property type="entry name" value="maiA"/>
    <property type="match status" value="1"/>
</dbReference>
<dbReference type="InterPro" id="IPR049883">
    <property type="entry name" value="NOTCH1_EGF-like"/>
</dbReference>
<dbReference type="PROSITE" id="PS00010">
    <property type="entry name" value="ASX_HYDROXYL"/>
    <property type="match status" value="11"/>
</dbReference>
<keyword evidence="8" id="KW-0272">Extracellular matrix</keyword>
<dbReference type="PANTHER" id="PTHR47333">
    <property type="entry name" value="VON WILLEBRAND FACTOR C AND EGF DOMAIN-CONTAINING PROTEIN"/>
    <property type="match status" value="1"/>
</dbReference>
<feature type="non-terminal residue" evidence="30">
    <location>
        <position position="1"/>
    </location>
</feature>
<evidence type="ECO:0000256" key="14">
    <source>
        <dbReference type="ARBA" id="ARBA00023157"/>
    </source>
</evidence>
<dbReference type="FunFam" id="2.10.25.10:FF:000194">
    <property type="entry name" value="Latent transforming growth factor beta binding protein 2"/>
    <property type="match status" value="1"/>
</dbReference>
<dbReference type="GO" id="GO:0008201">
    <property type="term" value="F:heparin binding"/>
    <property type="evidence" value="ECO:0007669"/>
    <property type="project" value="UniProtKB-KW"/>
</dbReference>
<dbReference type="CDD" id="cd03191">
    <property type="entry name" value="GST_C_Zeta"/>
    <property type="match status" value="1"/>
</dbReference>
<feature type="domain" description="EGF-like" evidence="26">
    <location>
        <begin position="1224"/>
        <end position="1265"/>
    </location>
</feature>
<keyword evidence="10" id="KW-0358">Heparin-binding</keyword>
<feature type="domain" description="EGF-like" evidence="26">
    <location>
        <begin position="1266"/>
        <end position="1306"/>
    </location>
</feature>
<feature type="domain" description="EGF-like" evidence="26">
    <location>
        <begin position="633"/>
        <end position="674"/>
    </location>
</feature>
<dbReference type="FunFam" id="2.10.25.10:FF:000046">
    <property type="entry name" value="Latent-transforming growth factor beta-binding protein 1 isoform x2"/>
    <property type="match status" value="1"/>
</dbReference>
<protein>
    <recommendedName>
        <fullName evidence="21">Latent-transforming growth factor beta-binding protein 1</fullName>
        <ecNumber evidence="6">5.2.1.2</ecNumber>
    </recommendedName>
    <alternativeName>
        <fullName evidence="22">Latent-transforming growth factor beta-binding protein 2</fullName>
    </alternativeName>
    <alternativeName>
        <fullName evidence="23">Transforming growth factor beta-1-binding protein 1</fullName>
    </alternativeName>
</protein>
<feature type="domain" description="EGF-like" evidence="26">
    <location>
        <begin position="675"/>
        <end position="711"/>
    </location>
</feature>
<evidence type="ECO:0000256" key="17">
    <source>
        <dbReference type="ARBA" id="ARBA00058734"/>
    </source>
</evidence>
<evidence type="ECO:0000256" key="7">
    <source>
        <dbReference type="ARBA" id="ARBA00022525"/>
    </source>
</evidence>
<dbReference type="InterPro" id="IPR017878">
    <property type="entry name" value="TB_dom"/>
</dbReference>
<evidence type="ECO:0000256" key="9">
    <source>
        <dbReference type="ARBA" id="ARBA00022536"/>
    </source>
</evidence>
<evidence type="ECO:0000256" key="3">
    <source>
        <dbReference type="ARBA" id="ARBA00004498"/>
    </source>
</evidence>
<dbReference type="InterPro" id="IPR000742">
    <property type="entry name" value="EGF"/>
</dbReference>
<accession>A0A8J7NNT0</accession>
<dbReference type="PROSITE" id="PS50405">
    <property type="entry name" value="GST_CTER"/>
    <property type="match status" value="1"/>
</dbReference>
<comment type="function">
    <text evidence="17">May play an integral structural role in elastic-fiber architectural organization and/or assembly.</text>
</comment>
<evidence type="ECO:0000256" key="1">
    <source>
        <dbReference type="ARBA" id="ARBA00001622"/>
    </source>
</evidence>
<keyword evidence="9 24" id="KW-0245">EGF-like domain</keyword>
<dbReference type="SUPFAM" id="SSF47616">
    <property type="entry name" value="GST C-terminal domain-like"/>
    <property type="match status" value="1"/>
</dbReference>
<dbReference type="InterPro" id="IPR018097">
    <property type="entry name" value="EGF_Ca-bd_CS"/>
</dbReference>
<dbReference type="PROSITE" id="PS01187">
    <property type="entry name" value="EGF_CA"/>
    <property type="match status" value="9"/>
</dbReference>
<dbReference type="Gene3D" id="2.10.25.10">
    <property type="entry name" value="Laminin"/>
    <property type="match status" value="21"/>
</dbReference>
<feature type="domain" description="TB" evidence="29">
    <location>
        <begin position="205"/>
        <end position="237"/>
    </location>
</feature>
<evidence type="ECO:0000259" key="27">
    <source>
        <dbReference type="PROSITE" id="PS50404"/>
    </source>
</evidence>
<dbReference type="GO" id="GO:0016034">
    <property type="term" value="F:maleylacetoacetate isomerase activity"/>
    <property type="evidence" value="ECO:0007669"/>
    <property type="project" value="UniProtKB-EC"/>
</dbReference>
<dbReference type="SFLD" id="SFLDG00358">
    <property type="entry name" value="Main_(cytGST)"/>
    <property type="match status" value="1"/>
</dbReference>
<evidence type="ECO:0000259" key="28">
    <source>
        <dbReference type="PROSITE" id="PS50405"/>
    </source>
</evidence>
<dbReference type="GO" id="GO:0006572">
    <property type="term" value="P:L-tyrosine catabolic process"/>
    <property type="evidence" value="ECO:0007669"/>
    <property type="project" value="UniProtKB-KW"/>
</dbReference>
<comment type="caution">
    <text evidence="30">The sequence shown here is derived from an EMBL/GenBank/DDBJ whole genome shotgun (WGS) entry which is preliminary data.</text>
</comment>
<dbReference type="PROSITE" id="PS50404">
    <property type="entry name" value="GST_NTER"/>
    <property type="match status" value="1"/>
</dbReference>
<dbReference type="FunFam" id="2.10.25.10:FF:000005">
    <property type="entry name" value="Fibrillin 2"/>
    <property type="match status" value="2"/>
</dbReference>
<dbReference type="SUPFAM" id="SSF52833">
    <property type="entry name" value="Thioredoxin-like"/>
    <property type="match status" value="1"/>
</dbReference>
<dbReference type="SUPFAM" id="SSF57196">
    <property type="entry name" value="EGF/Laminin"/>
    <property type="match status" value="5"/>
</dbReference>
<dbReference type="PROSITE" id="PS51364">
    <property type="entry name" value="TB"/>
    <property type="match status" value="4"/>
</dbReference>
<comment type="pathway">
    <text evidence="4">Amino-acid degradation; L-phenylalanine degradation; acetoacetate and fumarate from L-phenylalanine: step 5/6.</text>
</comment>
<feature type="region of interest" description="Disordered" evidence="25">
    <location>
        <begin position="84"/>
        <end position="103"/>
    </location>
</feature>
<evidence type="ECO:0000256" key="12">
    <source>
        <dbReference type="ARBA" id="ARBA00022737"/>
    </source>
</evidence>
<dbReference type="InterPro" id="IPR000152">
    <property type="entry name" value="EGF-type_Asp/Asn_hydroxyl_site"/>
</dbReference>
<comment type="similarity">
    <text evidence="5">Belongs to the GST superfamily. Zeta family.</text>
</comment>